<evidence type="ECO:0000256" key="2">
    <source>
        <dbReference type="ARBA" id="ARBA00022603"/>
    </source>
</evidence>
<protein>
    <recommendedName>
        <fullName evidence="1">uroporphyrinogen-III C-methyltransferase</fullName>
        <ecNumber evidence="1">2.1.1.107</ecNumber>
    </recommendedName>
</protein>
<accession>A0A7Y7IF58</accession>
<dbReference type="Pfam" id="PF00590">
    <property type="entry name" value="TP_methylase"/>
    <property type="match status" value="1"/>
</dbReference>
<reference evidence="8 9" key="1">
    <citation type="submission" date="2020-02" db="EMBL/GenBank/DDBJ databases">
        <title>Genome sequence of strain AETb3-4.</title>
        <authorList>
            <person name="Gao J."/>
            <person name="Zhang X."/>
        </authorList>
    </citation>
    <scope>NUCLEOTIDE SEQUENCE [LARGE SCALE GENOMIC DNA]</scope>
    <source>
        <strain evidence="8 9">AETb3-4</strain>
    </source>
</reference>
<dbReference type="GO" id="GO:0032259">
    <property type="term" value="P:methylation"/>
    <property type="evidence" value="ECO:0007669"/>
    <property type="project" value="UniProtKB-KW"/>
</dbReference>
<gene>
    <name evidence="8" type="primary">cobA</name>
    <name evidence="8" type="ORF">G6034_05495</name>
</gene>
<dbReference type="InterPro" id="IPR014777">
    <property type="entry name" value="4pyrrole_Mease_sub1"/>
</dbReference>
<dbReference type="SUPFAM" id="SSF53790">
    <property type="entry name" value="Tetrapyrrole methylase"/>
    <property type="match status" value="1"/>
</dbReference>
<dbReference type="Gene3D" id="3.30.950.10">
    <property type="entry name" value="Methyltransferase, Cobalt-precorrin-4 Transmethylase, Domain 2"/>
    <property type="match status" value="1"/>
</dbReference>
<dbReference type="CDD" id="cd11642">
    <property type="entry name" value="SUMT"/>
    <property type="match status" value="1"/>
</dbReference>
<evidence type="ECO:0000256" key="5">
    <source>
        <dbReference type="ARBA" id="ARBA00023244"/>
    </source>
</evidence>
<name>A0A7Y7IF58_9MICC</name>
<dbReference type="InterPro" id="IPR050161">
    <property type="entry name" value="Siro_Cobalamin_biosynth"/>
</dbReference>
<dbReference type="InterPro" id="IPR035996">
    <property type="entry name" value="4pyrrol_Methylase_sf"/>
</dbReference>
<proteinExistence type="inferred from homology"/>
<organism evidence="8 9">
    <name type="scientific">Arthrobacter wenxiniae</name>
    <dbReference type="NCBI Taxonomy" id="2713570"/>
    <lineage>
        <taxon>Bacteria</taxon>
        <taxon>Bacillati</taxon>
        <taxon>Actinomycetota</taxon>
        <taxon>Actinomycetes</taxon>
        <taxon>Micrococcales</taxon>
        <taxon>Micrococcaceae</taxon>
        <taxon>Arthrobacter</taxon>
    </lineage>
</organism>
<keyword evidence="9" id="KW-1185">Reference proteome</keyword>
<keyword evidence="3 6" id="KW-0808">Transferase</keyword>
<evidence type="ECO:0000256" key="3">
    <source>
        <dbReference type="ARBA" id="ARBA00022679"/>
    </source>
</evidence>
<dbReference type="Proteomes" id="UP000543556">
    <property type="component" value="Unassembled WGS sequence"/>
</dbReference>
<evidence type="ECO:0000313" key="9">
    <source>
        <dbReference type="Proteomes" id="UP000543556"/>
    </source>
</evidence>
<evidence type="ECO:0000259" key="7">
    <source>
        <dbReference type="Pfam" id="PF00590"/>
    </source>
</evidence>
<dbReference type="GO" id="GO:0019354">
    <property type="term" value="P:siroheme biosynthetic process"/>
    <property type="evidence" value="ECO:0007669"/>
    <property type="project" value="InterPro"/>
</dbReference>
<evidence type="ECO:0000256" key="6">
    <source>
        <dbReference type="RuleBase" id="RU003960"/>
    </source>
</evidence>
<keyword evidence="2 6" id="KW-0489">Methyltransferase</keyword>
<dbReference type="InterPro" id="IPR000878">
    <property type="entry name" value="4pyrrol_Mease"/>
</dbReference>
<dbReference type="FunFam" id="3.40.1010.10:FF:000001">
    <property type="entry name" value="Siroheme synthase"/>
    <property type="match status" value="1"/>
</dbReference>
<dbReference type="AlphaFoldDB" id="A0A7Y7IF58"/>
<evidence type="ECO:0000256" key="4">
    <source>
        <dbReference type="ARBA" id="ARBA00022691"/>
    </source>
</evidence>
<sequence>MTKRPRRAGRITLVGGGPGPADLLTLRAARVLATADVVYFDRLGPTRDLAKLAPHATFVDVGKTPGHHRVPQAEIQERMVDGARAGLHVVRLKGGDPFVFGRGGEEVAAAVAAGIPVSVVPGVSSAVAVPGAAGIPVTHRNVSHLFTVVSGHAPLEPHEYRHLAGLGGTIVVLMGIGTLPSLVAGLRLAGLANVTPVAVVERGFSHTQRTTTATLGSIVNAASACRNPAVIVIGDVVSVAGGAGAAASDLLPAAAAPSAARARQPA</sequence>
<dbReference type="PROSITE" id="PS00840">
    <property type="entry name" value="SUMT_2"/>
    <property type="match status" value="1"/>
</dbReference>
<feature type="domain" description="Tetrapyrrole methylase" evidence="7">
    <location>
        <begin position="10"/>
        <end position="218"/>
    </location>
</feature>
<dbReference type="GO" id="GO:0004851">
    <property type="term" value="F:uroporphyrin-III C-methyltransferase activity"/>
    <property type="evidence" value="ECO:0007669"/>
    <property type="project" value="UniProtKB-EC"/>
</dbReference>
<comment type="caution">
    <text evidence="8">The sequence shown here is derived from an EMBL/GenBank/DDBJ whole genome shotgun (WGS) entry which is preliminary data.</text>
</comment>
<evidence type="ECO:0000256" key="1">
    <source>
        <dbReference type="ARBA" id="ARBA00012162"/>
    </source>
</evidence>
<dbReference type="PANTHER" id="PTHR45790">
    <property type="entry name" value="SIROHEME SYNTHASE-RELATED"/>
    <property type="match status" value="1"/>
</dbReference>
<evidence type="ECO:0000313" key="8">
    <source>
        <dbReference type="EMBL" id="NVM94368.1"/>
    </source>
</evidence>
<keyword evidence="4" id="KW-0949">S-adenosyl-L-methionine</keyword>
<dbReference type="PANTHER" id="PTHR45790:SF3">
    <property type="entry name" value="S-ADENOSYL-L-METHIONINE-DEPENDENT UROPORPHYRINOGEN III METHYLTRANSFERASE, CHLOROPLASTIC"/>
    <property type="match status" value="1"/>
</dbReference>
<dbReference type="NCBIfam" id="NF004790">
    <property type="entry name" value="PRK06136.1"/>
    <property type="match status" value="1"/>
</dbReference>
<dbReference type="RefSeq" id="WP_176634095.1">
    <property type="nucleotide sequence ID" value="NZ_JAAMFM010000005.1"/>
</dbReference>
<dbReference type="InterPro" id="IPR014776">
    <property type="entry name" value="4pyrrole_Mease_sub2"/>
</dbReference>
<dbReference type="EMBL" id="JAAMFM010000005">
    <property type="protein sequence ID" value="NVM94368.1"/>
    <property type="molecule type" value="Genomic_DNA"/>
</dbReference>
<dbReference type="EC" id="2.1.1.107" evidence="1"/>
<comment type="similarity">
    <text evidence="6">Belongs to the precorrin methyltransferase family.</text>
</comment>
<dbReference type="NCBIfam" id="TIGR01469">
    <property type="entry name" value="cobA_cysG_Cterm"/>
    <property type="match status" value="1"/>
</dbReference>
<dbReference type="Gene3D" id="3.40.1010.10">
    <property type="entry name" value="Cobalt-precorrin-4 Transmethylase, Domain 1"/>
    <property type="match status" value="1"/>
</dbReference>
<dbReference type="InterPro" id="IPR006366">
    <property type="entry name" value="CobA/CysG_C"/>
</dbReference>
<keyword evidence="5" id="KW-0627">Porphyrin biosynthesis</keyword>
<dbReference type="InterPro" id="IPR003043">
    <property type="entry name" value="Uropor_MeTrfase_CS"/>
</dbReference>